<sequence length="98" mass="10888">MRSIIEAGPRRPSNADFSALIFTTQEVKGLAIPDIGYHGSKKTSCINKNKRDRKYEKVANVGGKYNGVNWKRTGNDAIKEIWSGEASFYMPVGGHDQN</sequence>
<dbReference type="RefSeq" id="WP_107215369.1">
    <property type="nucleotide sequence ID" value="NZ_KZ686269.1"/>
</dbReference>
<accession>A0A2T3HL17</accession>
<evidence type="ECO:0000313" key="1">
    <source>
        <dbReference type="EMBL" id="PST83109.1"/>
    </source>
</evidence>
<keyword evidence="2" id="KW-1185">Reference proteome</keyword>
<dbReference type="Proteomes" id="UP000240912">
    <property type="component" value="Unassembled WGS sequence"/>
</dbReference>
<organism evidence="1 2">
    <name type="scientific">Pedobacter yulinensis</name>
    <dbReference type="NCBI Taxonomy" id="2126353"/>
    <lineage>
        <taxon>Bacteria</taxon>
        <taxon>Pseudomonadati</taxon>
        <taxon>Bacteroidota</taxon>
        <taxon>Sphingobacteriia</taxon>
        <taxon>Sphingobacteriales</taxon>
        <taxon>Sphingobacteriaceae</taxon>
        <taxon>Pedobacter</taxon>
    </lineage>
</organism>
<protein>
    <submittedName>
        <fullName evidence="1">Uncharacterized protein</fullName>
    </submittedName>
</protein>
<comment type="caution">
    <text evidence="1">The sequence shown here is derived from an EMBL/GenBank/DDBJ whole genome shotgun (WGS) entry which is preliminary data.</text>
</comment>
<reference evidence="1 2" key="1">
    <citation type="submission" date="2018-03" db="EMBL/GenBank/DDBJ databases">
        <authorList>
            <person name="Keele B.F."/>
        </authorList>
    </citation>
    <scope>NUCLEOTIDE SEQUENCE [LARGE SCALE GENOMIC DNA]</scope>
    <source>
        <strain evidence="1 2">YL28-9</strain>
    </source>
</reference>
<dbReference type="OrthoDB" id="826539at2"/>
<gene>
    <name evidence="1" type="ORF">C7T94_10885</name>
</gene>
<dbReference type="AlphaFoldDB" id="A0A2T3HL17"/>
<dbReference type="EMBL" id="PYLS01000005">
    <property type="protein sequence ID" value="PST83109.1"/>
    <property type="molecule type" value="Genomic_DNA"/>
</dbReference>
<proteinExistence type="predicted"/>
<name>A0A2T3HL17_9SPHI</name>
<evidence type="ECO:0000313" key="2">
    <source>
        <dbReference type="Proteomes" id="UP000240912"/>
    </source>
</evidence>